<dbReference type="STRING" id="1280847.SAMN04488036_101897"/>
<dbReference type="RefSeq" id="WP_093320727.1">
    <property type="nucleotide sequence ID" value="NZ_FOSZ01000001.1"/>
</dbReference>
<dbReference type="Gene3D" id="2.150.10.10">
    <property type="entry name" value="Serralysin-like metalloprotease, C-terminal"/>
    <property type="match status" value="2"/>
</dbReference>
<dbReference type="Gene3D" id="2.30.180.10">
    <property type="entry name" value="FAS1 domain"/>
    <property type="match status" value="2"/>
</dbReference>
<evidence type="ECO:0000313" key="2">
    <source>
        <dbReference type="EMBL" id="SFK65346.1"/>
    </source>
</evidence>
<dbReference type="Proteomes" id="UP000198851">
    <property type="component" value="Unassembled WGS sequence"/>
</dbReference>
<dbReference type="SMART" id="SM00554">
    <property type="entry name" value="FAS1"/>
    <property type="match status" value="2"/>
</dbReference>
<dbReference type="PANTHER" id="PTHR10900">
    <property type="entry name" value="PERIOSTIN-RELATED"/>
    <property type="match status" value="1"/>
</dbReference>
<organism evidence="2 3">
    <name type="scientific">Shimia haliotis</name>
    <dbReference type="NCBI Taxonomy" id="1280847"/>
    <lineage>
        <taxon>Bacteria</taxon>
        <taxon>Pseudomonadati</taxon>
        <taxon>Pseudomonadota</taxon>
        <taxon>Alphaproteobacteria</taxon>
        <taxon>Rhodobacterales</taxon>
        <taxon>Roseobacteraceae</taxon>
    </lineage>
</organism>
<sequence>MPSNQQISDYGSGTAPTPSSATQSIASIAASNGNFDILVAALDAAGLVDTFANPGDFTVFAPTDEAFTILAQDTFGIDTTGLTEGEIAVELVTLLGVETLTDVLFYHVQAGSSSLSDIQSTGSVTTLLGGTTFGVDGDTLNDADPDVEDPEFVAGLTDIAATNGVIHVIDRVLLPINVAEVTPQPTIADIAGSNPAFEALTGALAATGLLSLFEDPNNDFTVFAPTDDAFRALAEELGIDTTGVADAELPSALVGALGIDLVRNVLLYHVQAGGQSLAELQEAGLITTALEGGNLVVVGNTVVDADPDRPNPNFVSGLTDIEARNGEIQVIDSVLLPIDVGSVTPQFLFGGFGQDVQIGSAARDVLFGFFGDDIQIGGDGSDRMFGSLGEDTMFGGNGNDVMRGGVGDDDMNGGNGNDRMFGSWGDDLMSGNDGNDRMFGGSGNDTMEGGEGNDIILGNRGADHLSGGEGDDHIRGGHGRDVIDGGEGNDELMGGGGADQFVFTTLSGDDTILDWRWNDTIVLDSSDFANFAAVQAATTIEDGEITIAGADGTITFHGTSINEGDFVFV</sequence>
<feature type="domain" description="FAS1" evidence="1">
    <location>
        <begin position="22"/>
        <end position="173"/>
    </location>
</feature>
<dbReference type="InterPro" id="IPR050904">
    <property type="entry name" value="Adhesion/Biosynth-related"/>
</dbReference>
<evidence type="ECO:0000259" key="1">
    <source>
        <dbReference type="PROSITE" id="PS50213"/>
    </source>
</evidence>
<name>A0A1I4BBF9_9RHOB</name>
<feature type="domain" description="FAS1" evidence="1">
    <location>
        <begin position="184"/>
        <end position="335"/>
    </location>
</feature>
<dbReference type="InterPro" id="IPR018511">
    <property type="entry name" value="Hemolysin-typ_Ca-bd_CS"/>
</dbReference>
<accession>A0A1I4BBF9</accession>
<dbReference type="PANTHER" id="PTHR10900:SF77">
    <property type="entry name" value="FI19380P1"/>
    <property type="match status" value="1"/>
</dbReference>
<gene>
    <name evidence="2" type="ORF">SAMN04488036_101897</name>
</gene>
<evidence type="ECO:0000313" key="3">
    <source>
        <dbReference type="Proteomes" id="UP000198851"/>
    </source>
</evidence>
<dbReference type="SUPFAM" id="SSF82153">
    <property type="entry name" value="FAS1 domain"/>
    <property type="match status" value="2"/>
</dbReference>
<protein>
    <submittedName>
        <fullName evidence="2">Uncaracterized surface protein containing fasciclin (FAS1) repeats</fullName>
    </submittedName>
</protein>
<dbReference type="GO" id="GO:0005509">
    <property type="term" value="F:calcium ion binding"/>
    <property type="evidence" value="ECO:0007669"/>
    <property type="project" value="InterPro"/>
</dbReference>
<dbReference type="InterPro" id="IPR001343">
    <property type="entry name" value="Hemolysn_Ca-bd"/>
</dbReference>
<dbReference type="PROSITE" id="PS50213">
    <property type="entry name" value="FAS1"/>
    <property type="match status" value="2"/>
</dbReference>
<dbReference type="InterPro" id="IPR000782">
    <property type="entry name" value="FAS1_domain"/>
</dbReference>
<dbReference type="InterPro" id="IPR036378">
    <property type="entry name" value="FAS1_dom_sf"/>
</dbReference>
<proteinExistence type="predicted"/>
<dbReference type="InterPro" id="IPR011049">
    <property type="entry name" value="Serralysin-like_metalloprot_C"/>
</dbReference>
<dbReference type="EMBL" id="FOSZ01000001">
    <property type="protein sequence ID" value="SFK65346.1"/>
    <property type="molecule type" value="Genomic_DNA"/>
</dbReference>
<dbReference type="PRINTS" id="PR00313">
    <property type="entry name" value="CABNDNGRPT"/>
</dbReference>
<dbReference type="OrthoDB" id="7624131at2"/>
<dbReference type="GO" id="GO:0005615">
    <property type="term" value="C:extracellular space"/>
    <property type="evidence" value="ECO:0007669"/>
    <property type="project" value="TreeGrafter"/>
</dbReference>
<dbReference type="PROSITE" id="PS00330">
    <property type="entry name" value="HEMOLYSIN_CALCIUM"/>
    <property type="match status" value="3"/>
</dbReference>
<dbReference type="AlphaFoldDB" id="A0A1I4BBF9"/>
<dbReference type="Pfam" id="PF02469">
    <property type="entry name" value="Fasciclin"/>
    <property type="match status" value="2"/>
</dbReference>
<dbReference type="Pfam" id="PF00353">
    <property type="entry name" value="HemolysinCabind"/>
    <property type="match status" value="3"/>
</dbReference>
<dbReference type="SUPFAM" id="SSF51120">
    <property type="entry name" value="beta-Roll"/>
    <property type="match status" value="1"/>
</dbReference>
<keyword evidence="3" id="KW-1185">Reference proteome</keyword>
<reference evidence="3" key="1">
    <citation type="submission" date="2016-10" db="EMBL/GenBank/DDBJ databases">
        <authorList>
            <person name="Varghese N."/>
            <person name="Submissions S."/>
        </authorList>
    </citation>
    <scope>NUCLEOTIDE SEQUENCE [LARGE SCALE GENOMIC DNA]</scope>
    <source>
        <strain evidence="3">DSM 28453</strain>
    </source>
</reference>